<gene>
    <name evidence="1" type="ORF">V5799_027955</name>
</gene>
<evidence type="ECO:0000313" key="1">
    <source>
        <dbReference type="EMBL" id="KAK8760778.1"/>
    </source>
</evidence>
<comment type="caution">
    <text evidence="1">The sequence shown here is derived from an EMBL/GenBank/DDBJ whole genome shotgun (WGS) entry which is preliminary data.</text>
</comment>
<keyword evidence="2" id="KW-1185">Reference proteome</keyword>
<dbReference type="AlphaFoldDB" id="A0AAQ4DE88"/>
<sequence>MSTTTKYTETTTTTQKPLSVNSLICAVTEHLTRQWYEYPADGLCAIIFYDSLYHNPNNTLEQPHHDLFQYFLDSAGRHTITEYGIGFDFS</sequence>
<proteinExistence type="predicted"/>
<evidence type="ECO:0000313" key="2">
    <source>
        <dbReference type="Proteomes" id="UP001321473"/>
    </source>
</evidence>
<dbReference type="EMBL" id="JARKHS020031926">
    <property type="protein sequence ID" value="KAK8760778.1"/>
    <property type="molecule type" value="Genomic_DNA"/>
</dbReference>
<name>A0AAQ4DE88_AMBAM</name>
<organism evidence="1 2">
    <name type="scientific">Amblyomma americanum</name>
    <name type="common">Lone star tick</name>
    <dbReference type="NCBI Taxonomy" id="6943"/>
    <lineage>
        <taxon>Eukaryota</taxon>
        <taxon>Metazoa</taxon>
        <taxon>Ecdysozoa</taxon>
        <taxon>Arthropoda</taxon>
        <taxon>Chelicerata</taxon>
        <taxon>Arachnida</taxon>
        <taxon>Acari</taxon>
        <taxon>Parasitiformes</taxon>
        <taxon>Ixodida</taxon>
        <taxon>Ixodoidea</taxon>
        <taxon>Ixodidae</taxon>
        <taxon>Amblyomminae</taxon>
        <taxon>Amblyomma</taxon>
    </lineage>
</organism>
<accession>A0AAQ4DE88</accession>
<reference evidence="1 2" key="1">
    <citation type="journal article" date="2023" name="Arcadia Sci">
        <title>De novo assembly of a long-read Amblyomma americanum tick genome.</title>
        <authorList>
            <person name="Chou S."/>
            <person name="Poskanzer K.E."/>
            <person name="Rollins M."/>
            <person name="Thuy-Boun P.S."/>
        </authorList>
    </citation>
    <scope>NUCLEOTIDE SEQUENCE [LARGE SCALE GENOMIC DNA]</scope>
    <source>
        <strain evidence="1">F_SG_1</strain>
        <tissue evidence="1">Salivary glands</tissue>
    </source>
</reference>
<dbReference type="Proteomes" id="UP001321473">
    <property type="component" value="Unassembled WGS sequence"/>
</dbReference>
<protein>
    <submittedName>
        <fullName evidence="1">Uncharacterized protein</fullName>
    </submittedName>
</protein>